<dbReference type="RefSeq" id="WP_386128821.1">
    <property type="nucleotide sequence ID" value="NZ_JBHTJL010000009.1"/>
</dbReference>
<dbReference type="EMBL" id="JBHTJL010000009">
    <property type="protein sequence ID" value="MFD1062711.1"/>
    <property type="molecule type" value="Genomic_DNA"/>
</dbReference>
<dbReference type="Pfam" id="PF19580">
    <property type="entry name" value="Exo_endo_phos_3"/>
    <property type="match status" value="1"/>
</dbReference>
<dbReference type="Gene3D" id="3.60.10.10">
    <property type="entry name" value="Endonuclease/exonuclease/phosphatase"/>
    <property type="match status" value="1"/>
</dbReference>
<name>A0ABW3N8Y7_9FLAO</name>
<dbReference type="Proteomes" id="UP001597013">
    <property type="component" value="Unassembled WGS sequence"/>
</dbReference>
<protein>
    <submittedName>
        <fullName evidence="2">Endonuclease/exonuclease/phosphatase family protein</fullName>
    </submittedName>
</protein>
<dbReference type="PANTHER" id="PTHR42834">
    <property type="entry name" value="ENDONUCLEASE/EXONUCLEASE/PHOSPHATASE FAMILY PROTEIN (AFU_ORTHOLOGUE AFUA_3G09210)"/>
    <property type="match status" value="1"/>
</dbReference>
<evidence type="ECO:0000259" key="1">
    <source>
        <dbReference type="Pfam" id="PF19580"/>
    </source>
</evidence>
<reference evidence="3" key="1">
    <citation type="journal article" date="2019" name="Int. J. Syst. Evol. Microbiol.">
        <title>The Global Catalogue of Microorganisms (GCM) 10K type strain sequencing project: providing services to taxonomists for standard genome sequencing and annotation.</title>
        <authorList>
            <consortium name="The Broad Institute Genomics Platform"/>
            <consortium name="The Broad Institute Genome Sequencing Center for Infectious Disease"/>
            <person name="Wu L."/>
            <person name="Ma J."/>
        </authorList>
    </citation>
    <scope>NUCLEOTIDE SEQUENCE [LARGE SCALE GENOMIC DNA]</scope>
    <source>
        <strain evidence="3">CCUG 62215</strain>
    </source>
</reference>
<organism evidence="2 3">
    <name type="scientific">Winogradskyella litorisediminis</name>
    <dbReference type="NCBI Taxonomy" id="1156618"/>
    <lineage>
        <taxon>Bacteria</taxon>
        <taxon>Pseudomonadati</taxon>
        <taxon>Bacteroidota</taxon>
        <taxon>Flavobacteriia</taxon>
        <taxon>Flavobacteriales</taxon>
        <taxon>Flavobacteriaceae</taxon>
        <taxon>Winogradskyella</taxon>
    </lineage>
</organism>
<feature type="domain" description="Endonuclease/exonuclease/phosphatase" evidence="1">
    <location>
        <begin position="6"/>
        <end position="311"/>
    </location>
</feature>
<keyword evidence="2" id="KW-0540">Nuclease</keyword>
<comment type="caution">
    <text evidence="2">The sequence shown here is derived from an EMBL/GenBank/DDBJ whole genome shotgun (WGS) entry which is preliminary data.</text>
</comment>
<evidence type="ECO:0000313" key="3">
    <source>
        <dbReference type="Proteomes" id="UP001597013"/>
    </source>
</evidence>
<keyword evidence="2" id="KW-0255">Endonuclease</keyword>
<accession>A0ABW3N8Y7</accession>
<dbReference type="GO" id="GO:0004519">
    <property type="term" value="F:endonuclease activity"/>
    <property type="evidence" value="ECO:0007669"/>
    <property type="project" value="UniProtKB-KW"/>
</dbReference>
<dbReference type="InterPro" id="IPR036691">
    <property type="entry name" value="Endo/exonu/phosph_ase_sf"/>
</dbReference>
<gene>
    <name evidence="2" type="ORF">ACFQ1Q_05590</name>
</gene>
<evidence type="ECO:0000313" key="2">
    <source>
        <dbReference type="EMBL" id="MFD1062711.1"/>
    </source>
</evidence>
<dbReference type="InterPro" id="IPR005135">
    <property type="entry name" value="Endo/exonuclease/phosphatase"/>
</dbReference>
<proteinExistence type="predicted"/>
<dbReference type="SUPFAM" id="SSF56219">
    <property type="entry name" value="DNase I-like"/>
    <property type="match status" value="1"/>
</dbReference>
<sequence length="314" mass="36465">MSYKHTIAFYNIENLFDTKDDVYTDDDDFLPKGKKRWTLKRYKKKIKKLGRVISQIGDEDSNFPPAFVGLAEVENRQVVEDLINGKHLRNYNYNLVHYDSSDERGIDVALIYNQDVFNVTHSETFSVYLEKENGQQDFTRDILLVTGKLNDEQIHVIINHWSSRREGVEATEYKRLAAADKVNQIILDLKETQSDPKIIVMGDFNDTAQNNSLLSLENSSQLYNPFKLIDVSTKGSLTHFSEWFVFDQILFSNSFFDSKSTKLNFIKADVFNSKFLTQYRGKYVGQPFRTYVGLKYKGGYSDHFPVYIILKEDA</sequence>
<keyword evidence="3" id="KW-1185">Reference proteome</keyword>
<keyword evidence="2" id="KW-0378">Hydrolase</keyword>
<dbReference type="PANTHER" id="PTHR42834:SF1">
    <property type="entry name" value="ENDONUCLEASE_EXONUCLEASE_PHOSPHATASE FAMILY PROTEIN (AFU_ORTHOLOGUE AFUA_3G09210)"/>
    <property type="match status" value="1"/>
</dbReference>